<dbReference type="Gene3D" id="3.40.630.30">
    <property type="match status" value="1"/>
</dbReference>
<gene>
    <name evidence="2" type="ORF">H8E29_08670</name>
</gene>
<organism evidence="2 3">
    <name type="scientific">Candidatus Desulfolinea nitratireducens</name>
    <dbReference type="NCBI Taxonomy" id="2841698"/>
    <lineage>
        <taxon>Bacteria</taxon>
        <taxon>Bacillati</taxon>
        <taxon>Chloroflexota</taxon>
        <taxon>Anaerolineae</taxon>
        <taxon>Anaerolineales</taxon>
        <taxon>Anaerolineales incertae sedis</taxon>
        <taxon>Candidatus Desulfolinea</taxon>
    </lineage>
</organism>
<dbReference type="SUPFAM" id="SSF55729">
    <property type="entry name" value="Acyl-CoA N-acyltransferases (Nat)"/>
    <property type="match status" value="1"/>
</dbReference>
<dbReference type="AlphaFoldDB" id="A0A8J6TJA2"/>
<dbReference type="Proteomes" id="UP000614469">
    <property type="component" value="Unassembled WGS sequence"/>
</dbReference>
<name>A0A8J6TJA2_9CHLR</name>
<dbReference type="InterPro" id="IPR016181">
    <property type="entry name" value="Acyl_CoA_acyltransferase"/>
</dbReference>
<dbReference type="EMBL" id="JACNJN010000103">
    <property type="protein sequence ID" value="MBC8335322.1"/>
    <property type="molecule type" value="Genomic_DNA"/>
</dbReference>
<evidence type="ECO:0000313" key="2">
    <source>
        <dbReference type="EMBL" id="MBC8335322.1"/>
    </source>
</evidence>
<proteinExistence type="predicted"/>
<protein>
    <submittedName>
        <fullName evidence="2">GNAT family N-acetyltransferase</fullName>
    </submittedName>
</protein>
<comment type="caution">
    <text evidence="2">The sequence shown here is derived from an EMBL/GenBank/DDBJ whole genome shotgun (WGS) entry which is preliminary data.</text>
</comment>
<reference evidence="2 3" key="1">
    <citation type="submission" date="2020-08" db="EMBL/GenBank/DDBJ databases">
        <title>Bridging the membrane lipid divide: bacteria of the FCB group superphylum have the potential to synthesize archaeal ether lipids.</title>
        <authorList>
            <person name="Villanueva L."/>
            <person name="Von Meijenfeldt F.A.B."/>
            <person name="Westbye A.B."/>
            <person name="Yadav S."/>
            <person name="Hopmans E.C."/>
            <person name="Dutilh B.E."/>
            <person name="Sinninghe Damste J.S."/>
        </authorList>
    </citation>
    <scope>NUCLEOTIDE SEQUENCE [LARGE SCALE GENOMIC DNA]</scope>
    <source>
        <strain evidence="2">NIOZ-UU36</strain>
    </source>
</reference>
<sequence length="147" mass="16759">MDNFTLRPARETDFSSIRNLVRSTKINPTGLKWPRFIVAETSDGKMIACGQLKPHIDGSTEIASLAVQPDYRNLGIARAILEKLMLDAPRPLYLMCRSELGLLYEKFDFYALQPEEMPPYFRRISKLASLVDFLAREGTSLLVMRCD</sequence>
<evidence type="ECO:0000259" key="1">
    <source>
        <dbReference type="PROSITE" id="PS51186"/>
    </source>
</evidence>
<dbReference type="InterPro" id="IPR000182">
    <property type="entry name" value="GNAT_dom"/>
</dbReference>
<accession>A0A8J6TJA2</accession>
<dbReference type="Pfam" id="PF13508">
    <property type="entry name" value="Acetyltransf_7"/>
    <property type="match status" value="1"/>
</dbReference>
<feature type="domain" description="N-acetyltransferase" evidence="1">
    <location>
        <begin position="4"/>
        <end position="137"/>
    </location>
</feature>
<dbReference type="CDD" id="cd04301">
    <property type="entry name" value="NAT_SF"/>
    <property type="match status" value="1"/>
</dbReference>
<dbReference type="PROSITE" id="PS51186">
    <property type="entry name" value="GNAT"/>
    <property type="match status" value="1"/>
</dbReference>
<evidence type="ECO:0000313" key="3">
    <source>
        <dbReference type="Proteomes" id="UP000614469"/>
    </source>
</evidence>
<dbReference type="GO" id="GO:0016747">
    <property type="term" value="F:acyltransferase activity, transferring groups other than amino-acyl groups"/>
    <property type="evidence" value="ECO:0007669"/>
    <property type="project" value="InterPro"/>
</dbReference>